<evidence type="ECO:0000313" key="2">
    <source>
        <dbReference type="Proteomes" id="UP000772434"/>
    </source>
</evidence>
<sequence>MSIYGATTTMFLNLKVIYLSLIQLPNTNTKLPFHILWHRLEEDKFDVMDGFKLVELVIGRLPKEFVEALERAYLHLYHSVTDARSSFRFQVQGLLQSHPLTH</sequence>
<comment type="caution">
    <text evidence="1">The sequence shown here is derived from an EMBL/GenBank/DDBJ whole genome shotgun (WGS) entry which is preliminary data.</text>
</comment>
<dbReference type="OrthoDB" id="2634326at2759"/>
<reference evidence="1" key="1">
    <citation type="submission" date="2020-11" db="EMBL/GenBank/DDBJ databases">
        <authorList>
            <consortium name="DOE Joint Genome Institute"/>
            <person name="Ahrendt S."/>
            <person name="Riley R."/>
            <person name="Andreopoulos W."/>
            <person name="Labutti K."/>
            <person name="Pangilinan J."/>
            <person name="Ruiz-Duenas F.J."/>
            <person name="Barrasa J.M."/>
            <person name="Sanchez-Garcia M."/>
            <person name="Camarero S."/>
            <person name="Miyauchi S."/>
            <person name="Serrano A."/>
            <person name="Linde D."/>
            <person name="Babiker R."/>
            <person name="Drula E."/>
            <person name="Ayuso-Fernandez I."/>
            <person name="Pacheco R."/>
            <person name="Padilla G."/>
            <person name="Ferreira P."/>
            <person name="Barriuso J."/>
            <person name="Kellner H."/>
            <person name="Castanera R."/>
            <person name="Alfaro M."/>
            <person name="Ramirez L."/>
            <person name="Pisabarro A.G."/>
            <person name="Kuo A."/>
            <person name="Tritt A."/>
            <person name="Lipzen A."/>
            <person name="He G."/>
            <person name="Yan M."/>
            <person name="Ng V."/>
            <person name="Cullen D."/>
            <person name="Martin F."/>
            <person name="Rosso M.-N."/>
            <person name="Henrissat B."/>
            <person name="Hibbett D."/>
            <person name="Martinez A.T."/>
            <person name="Grigoriev I.V."/>
        </authorList>
    </citation>
    <scope>NUCLEOTIDE SEQUENCE</scope>
    <source>
        <strain evidence="1">AH 40177</strain>
    </source>
</reference>
<dbReference type="EMBL" id="JADNRY010000020">
    <property type="protein sequence ID" value="KAF9073001.1"/>
    <property type="molecule type" value="Genomic_DNA"/>
</dbReference>
<proteinExistence type="predicted"/>
<organism evidence="1 2">
    <name type="scientific">Rhodocollybia butyracea</name>
    <dbReference type="NCBI Taxonomy" id="206335"/>
    <lineage>
        <taxon>Eukaryota</taxon>
        <taxon>Fungi</taxon>
        <taxon>Dikarya</taxon>
        <taxon>Basidiomycota</taxon>
        <taxon>Agaricomycotina</taxon>
        <taxon>Agaricomycetes</taxon>
        <taxon>Agaricomycetidae</taxon>
        <taxon>Agaricales</taxon>
        <taxon>Marasmiineae</taxon>
        <taxon>Omphalotaceae</taxon>
        <taxon>Rhodocollybia</taxon>
    </lineage>
</organism>
<dbReference type="Proteomes" id="UP000772434">
    <property type="component" value="Unassembled WGS sequence"/>
</dbReference>
<protein>
    <submittedName>
        <fullName evidence="1">Uncharacterized protein</fullName>
    </submittedName>
</protein>
<gene>
    <name evidence="1" type="ORF">BDP27DRAFT_1360505</name>
</gene>
<name>A0A9P5Q0V7_9AGAR</name>
<evidence type="ECO:0000313" key="1">
    <source>
        <dbReference type="EMBL" id="KAF9073001.1"/>
    </source>
</evidence>
<dbReference type="AlphaFoldDB" id="A0A9P5Q0V7"/>
<keyword evidence="2" id="KW-1185">Reference proteome</keyword>
<accession>A0A9P5Q0V7</accession>